<feature type="compositionally biased region" description="Basic and acidic residues" evidence="1">
    <location>
        <begin position="1"/>
        <end position="11"/>
    </location>
</feature>
<organism evidence="2 3">
    <name type="scientific">Populus alba x Populus x berolinensis</name>
    <dbReference type="NCBI Taxonomy" id="444605"/>
    <lineage>
        <taxon>Eukaryota</taxon>
        <taxon>Viridiplantae</taxon>
        <taxon>Streptophyta</taxon>
        <taxon>Embryophyta</taxon>
        <taxon>Tracheophyta</taxon>
        <taxon>Spermatophyta</taxon>
        <taxon>Magnoliopsida</taxon>
        <taxon>eudicotyledons</taxon>
        <taxon>Gunneridae</taxon>
        <taxon>Pentapetalae</taxon>
        <taxon>rosids</taxon>
        <taxon>fabids</taxon>
        <taxon>Malpighiales</taxon>
        <taxon>Salicaceae</taxon>
        <taxon>Saliceae</taxon>
        <taxon>Populus</taxon>
    </lineage>
</organism>
<dbReference type="Proteomes" id="UP001164929">
    <property type="component" value="Chromosome 12"/>
</dbReference>
<protein>
    <submittedName>
        <fullName evidence="2">Uncharacterized protein</fullName>
    </submittedName>
</protein>
<proteinExistence type="predicted"/>
<keyword evidence="3" id="KW-1185">Reference proteome</keyword>
<dbReference type="EMBL" id="JAQIZT010000012">
    <property type="protein sequence ID" value="KAJ6977014.1"/>
    <property type="molecule type" value="Genomic_DNA"/>
</dbReference>
<feature type="region of interest" description="Disordered" evidence="1">
    <location>
        <begin position="1"/>
        <end position="23"/>
    </location>
</feature>
<name>A0AAD6M149_9ROSI</name>
<accession>A0AAD6M149</accession>
<sequence length="64" mass="7112">MIDKALEKEFTENDQNEATDAGSFNNSVAEQQVGCFFFSLLKFDSVGAFSFGCKMNLFTIIISD</sequence>
<gene>
    <name evidence="2" type="ORF">NC653_029022</name>
</gene>
<evidence type="ECO:0000313" key="2">
    <source>
        <dbReference type="EMBL" id="KAJ6977014.1"/>
    </source>
</evidence>
<evidence type="ECO:0000313" key="3">
    <source>
        <dbReference type="Proteomes" id="UP001164929"/>
    </source>
</evidence>
<reference evidence="2" key="1">
    <citation type="journal article" date="2023" name="Mol. Ecol. Resour.">
        <title>Chromosome-level genome assembly of a triploid poplar Populus alba 'Berolinensis'.</title>
        <authorList>
            <person name="Chen S."/>
            <person name="Yu Y."/>
            <person name="Wang X."/>
            <person name="Wang S."/>
            <person name="Zhang T."/>
            <person name="Zhou Y."/>
            <person name="He R."/>
            <person name="Meng N."/>
            <person name="Wang Y."/>
            <person name="Liu W."/>
            <person name="Liu Z."/>
            <person name="Liu J."/>
            <person name="Guo Q."/>
            <person name="Huang H."/>
            <person name="Sederoff R.R."/>
            <person name="Wang G."/>
            <person name="Qu G."/>
            <person name="Chen S."/>
        </authorList>
    </citation>
    <scope>NUCLEOTIDE SEQUENCE</scope>
    <source>
        <strain evidence="2">SC-2020</strain>
    </source>
</reference>
<dbReference type="AlphaFoldDB" id="A0AAD6M149"/>
<comment type="caution">
    <text evidence="2">The sequence shown here is derived from an EMBL/GenBank/DDBJ whole genome shotgun (WGS) entry which is preliminary data.</text>
</comment>
<evidence type="ECO:0000256" key="1">
    <source>
        <dbReference type="SAM" id="MobiDB-lite"/>
    </source>
</evidence>